<dbReference type="PANTHER" id="PTHR40980">
    <property type="entry name" value="PLUG DOMAIN-CONTAINING PROTEIN"/>
    <property type="match status" value="1"/>
</dbReference>
<dbReference type="Pfam" id="PF00593">
    <property type="entry name" value="TonB_dep_Rec_b-barrel"/>
    <property type="match status" value="1"/>
</dbReference>
<dbReference type="Pfam" id="PF07715">
    <property type="entry name" value="Plug"/>
    <property type="match status" value="1"/>
</dbReference>
<dbReference type="STRING" id="428993.SAMN06296058_1486"/>
<dbReference type="InterPro" id="IPR036942">
    <property type="entry name" value="Beta-barrel_TonB_sf"/>
</dbReference>
<feature type="chain" id="PRO_5012617445" evidence="5">
    <location>
        <begin position="34"/>
        <end position="1062"/>
    </location>
</feature>
<dbReference type="SUPFAM" id="SSF56935">
    <property type="entry name" value="Porins"/>
    <property type="match status" value="1"/>
</dbReference>
<evidence type="ECO:0000313" key="8">
    <source>
        <dbReference type="EMBL" id="SKC60248.1"/>
    </source>
</evidence>
<dbReference type="EMBL" id="FUZV01000001">
    <property type="protein sequence ID" value="SKC60248.1"/>
    <property type="molecule type" value="Genomic_DNA"/>
</dbReference>
<keyword evidence="8" id="KW-0675">Receptor</keyword>
<dbReference type="InterPro" id="IPR010104">
    <property type="entry name" value="TonB_rcpt_bac"/>
</dbReference>
<dbReference type="InterPro" id="IPR012910">
    <property type="entry name" value="Plug_dom"/>
</dbReference>
<keyword evidence="2 4" id="KW-0472">Membrane</keyword>
<proteinExistence type="inferred from homology"/>
<evidence type="ECO:0000259" key="6">
    <source>
        <dbReference type="Pfam" id="PF00593"/>
    </source>
</evidence>
<dbReference type="NCBIfam" id="TIGR01782">
    <property type="entry name" value="TonB-Xanth-Caul"/>
    <property type="match status" value="1"/>
</dbReference>
<evidence type="ECO:0000313" key="9">
    <source>
        <dbReference type="Proteomes" id="UP000190341"/>
    </source>
</evidence>
<keyword evidence="9" id="KW-1185">Reference proteome</keyword>
<protein>
    <submittedName>
        <fullName evidence="8">TonB-dependent receptor</fullName>
    </submittedName>
</protein>
<keyword evidence="4" id="KW-0798">TonB box</keyword>
<accession>A0A1T5K9X6</accession>
<dbReference type="PANTHER" id="PTHR40980:SF3">
    <property type="entry name" value="TONB-DEPENDENT RECEPTOR-LIKE BETA-BARREL DOMAIN-CONTAINING PROTEIN"/>
    <property type="match status" value="1"/>
</dbReference>
<dbReference type="Proteomes" id="UP000190341">
    <property type="component" value="Unassembled WGS sequence"/>
</dbReference>
<evidence type="ECO:0000256" key="4">
    <source>
        <dbReference type="RuleBase" id="RU003357"/>
    </source>
</evidence>
<dbReference type="InterPro" id="IPR000531">
    <property type="entry name" value="Beta-barrel_TonB"/>
</dbReference>
<evidence type="ECO:0000256" key="5">
    <source>
        <dbReference type="SAM" id="SignalP"/>
    </source>
</evidence>
<feature type="domain" description="TonB-dependent receptor plug" evidence="7">
    <location>
        <begin position="78"/>
        <end position="195"/>
    </location>
</feature>
<organism evidence="8 9">
    <name type="scientific">Pseudoxanthomonas indica</name>
    <dbReference type="NCBI Taxonomy" id="428993"/>
    <lineage>
        <taxon>Bacteria</taxon>
        <taxon>Pseudomonadati</taxon>
        <taxon>Pseudomonadota</taxon>
        <taxon>Gammaproteobacteria</taxon>
        <taxon>Lysobacterales</taxon>
        <taxon>Lysobacteraceae</taxon>
        <taxon>Pseudoxanthomonas</taxon>
    </lineage>
</organism>
<dbReference type="Gene3D" id="2.170.130.10">
    <property type="entry name" value="TonB-dependent receptor, plug domain"/>
    <property type="match status" value="1"/>
</dbReference>
<feature type="domain" description="TonB-dependent receptor-like beta-barrel" evidence="6">
    <location>
        <begin position="491"/>
        <end position="1028"/>
    </location>
</feature>
<dbReference type="InterPro" id="IPR037066">
    <property type="entry name" value="Plug_dom_sf"/>
</dbReference>
<comment type="subcellular location">
    <subcellularLocation>
        <location evidence="1 4">Cell outer membrane</location>
    </subcellularLocation>
</comment>
<reference evidence="8 9" key="1">
    <citation type="submission" date="2017-02" db="EMBL/GenBank/DDBJ databases">
        <authorList>
            <person name="Peterson S.W."/>
        </authorList>
    </citation>
    <scope>NUCLEOTIDE SEQUENCE [LARGE SCALE GENOMIC DNA]</scope>
    <source>
        <strain evidence="8 9">P15</strain>
    </source>
</reference>
<sequence length="1062" mass="115587">MSGTLMTRKLARFKSRAMFTFVGGVLVINPAFAQDAATAPAPAPAQQEATQGTPSATTLDTVTVTGIRGSLNQSMGIKRDSAGVVDAISAEDIGKFPDTNLAESLQRITGISIERRDGEGAQITARGFGPQFNMVTLNGRQIPGADAFGSPGQVPIGGVDGGTRAFNFAQLASEAISALEVYKTGQATVPSGGIGATINIQTDRPFNHTGVVASAGVKALYDDSQPFDTDLTPEISGIFSYTTDDKVWGVGVSASYQKRHGGSVQATENAWNIQRWTGTDPALRADANLVNAPQIGQLYAMPNDLRYAFADFERERINGQAVLQFAPIDSLTLTLDYTYSTNEISEDRGEQTIWLQRANSFTDLVFDTNEAVATPVYLRDIVGTKDFGFEQQHNEQKYKLSSLGFNAAWDVSDTFRLKFDTHSTKSSSLPNDPMTGGGSTYFSIAGTNNCTDGPYCGGNWAQVLQFNNGLPLGSRTWYPTTADSVANTNGVVNPDFPAQQIGSQVLRINSQKQETEVKQGRIDGEWDFDNGRFSFGLDSSKVTMHRQQATEMYATLGDWGVANTGNEPGLQDLLRPVSIIGMFDDWSANGAAPGAWMGDASAGARWANGFYGASNRVNPQLAADNEIRENTRAAYAQIELQGELGGMPTNTRIGVRYERTKVVSTSAVAIPNAIQWQANNDFRILRSAEVQPFSEKTSYSYLLPNLDFSIDLTDEWKARASFSQTIARPPYGNLYAGPNPNQPTGSILVNPSTRAGGDAQNPALQPLESNNFDLALEWYFADASYISATYWNKSVDNFIGNTVVRENLYGLTDPTSGPDAQAALDFLTSQACVDQVTAAGNDVDSGCSANDTALFTALAMLRNEGATGGLDAYDGSSAQVLTMENTYDLVGEADDPLYLFDVNRPVNQNKAKLHGWEVGGQYFFGDTGFGVFANYTKVNGDVGFDNTVLERDQFALLGLSDTANVMLMYEKYGWSARLAWNWRDEYLIAANQNGSNRNPFYVEEYKQFDLSVNYAFNDAWSVGFEAINFTGEDVRWHGRSKKQVIKLVDQSPRYMVGVRYKF</sequence>
<keyword evidence="3" id="KW-0998">Cell outer membrane</keyword>
<dbReference type="Gene3D" id="2.40.170.20">
    <property type="entry name" value="TonB-dependent receptor, beta-barrel domain"/>
    <property type="match status" value="1"/>
</dbReference>
<dbReference type="AlphaFoldDB" id="A0A1T5K9X6"/>
<keyword evidence="5" id="KW-0732">Signal</keyword>
<gene>
    <name evidence="8" type="ORF">SAMN06296058_1486</name>
</gene>
<evidence type="ECO:0000256" key="2">
    <source>
        <dbReference type="ARBA" id="ARBA00023136"/>
    </source>
</evidence>
<evidence type="ECO:0000259" key="7">
    <source>
        <dbReference type="Pfam" id="PF07715"/>
    </source>
</evidence>
<evidence type="ECO:0000256" key="3">
    <source>
        <dbReference type="ARBA" id="ARBA00023237"/>
    </source>
</evidence>
<dbReference type="GO" id="GO:0009279">
    <property type="term" value="C:cell outer membrane"/>
    <property type="evidence" value="ECO:0007669"/>
    <property type="project" value="UniProtKB-SubCell"/>
</dbReference>
<feature type="signal peptide" evidence="5">
    <location>
        <begin position="1"/>
        <end position="33"/>
    </location>
</feature>
<name>A0A1T5K9X6_9GAMM</name>
<comment type="similarity">
    <text evidence="4">Belongs to the TonB-dependent receptor family.</text>
</comment>
<evidence type="ECO:0000256" key="1">
    <source>
        <dbReference type="ARBA" id="ARBA00004442"/>
    </source>
</evidence>